<dbReference type="PROSITE" id="PS50109">
    <property type="entry name" value="HIS_KIN"/>
    <property type="match status" value="1"/>
</dbReference>
<evidence type="ECO:0000256" key="9">
    <source>
        <dbReference type="SAM" id="MobiDB-lite"/>
    </source>
</evidence>
<dbReference type="InterPro" id="IPR036890">
    <property type="entry name" value="HATPase_C_sf"/>
</dbReference>
<feature type="region of interest" description="Disordered" evidence="9">
    <location>
        <begin position="1"/>
        <end position="36"/>
    </location>
</feature>
<dbReference type="SMART" id="SM00388">
    <property type="entry name" value="HisKA"/>
    <property type="match status" value="1"/>
</dbReference>
<dbReference type="EMBL" id="JAVAMP010000006">
    <property type="protein sequence ID" value="MDP5275199.1"/>
    <property type="molecule type" value="Genomic_DNA"/>
</dbReference>
<evidence type="ECO:0000256" key="2">
    <source>
        <dbReference type="ARBA" id="ARBA00012438"/>
    </source>
</evidence>
<evidence type="ECO:0000256" key="4">
    <source>
        <dbReference type="ARBA" id="ARBA00022679"/>
    </source>
</evidence>
<dbReference type="PRINTS" id="PR00344">
    <property type="entry name" value="BCTRLSENSOR"/>
</dbReference>
<dbReference type="Pfam" id="PF00512">
    <property type="entry name" value="HisKA"/>
    <property type="match status" value="1"/>
</dbReference>
<organism evidence="12 13">
    <name type="scientific">Chengkuizengella axinellae</name>
    <dbReference type="NCBI Taxonomy" id="3064388"/>
    <lineage>
        <taxon>Bacteria</taxon>
        <taxon>Bacillati</taxon>
        <taxon>Bacillota</taxon>
        <taxon>Bacilli</taxon>
        <taxon>Bacillales</taxon>
        <taxon>Paenibacillaceae</taxon>
        <taxon>Chengkuizengella</taxon>
    </lineage>
</organism>
<dbReference type="Gene3D" id="3.30.565.10">
    <property type="entry name" value="Histidine kinase-like ATPase, C-terminal domain"/>
    <property type="match status" value="1"/>
</dbReference>
<comment type="catalytic activity">
    <reaction evidence="1">
        <text>ATP + protein L-histidine = ADP + protein N-phospho-L-histidine.</text>
        <dbReference type="EC" id="2.7.13.3"/>
    </reaction>
</comment>
<dbReference type="InterPro" id="IPR036097">
    <property type="entry name" value="HisK_dim/P_sf"/>
</dbReference>
<dbReference type="PANTHER" id="PTHR43065">
    <property type="entry name" value="SENSOR HISTIDINE KINASE"/>
    <property type="match status" value="1"/>
</dbReference>
<dbReference type="NCBIfam" id="TIGR00229">
    <property type="entry name" value="sensory_box"/>
    <property type="match status" value="1"/>
</dbReference>
<dbReference type="PROSITE" id="PS50112">
    <property type="entry name" value="PAS"/>
    <property type="match status" value="1"/>
</dbReference>
<evidence type="ECO:0000256" key="5">
    <source>
        <dbReference type="ARBA" id="ARBA00022741"/>
    </source>
</evidence>
<keyword evidence="7 12" id="KW-0067">ATP-binding</keyword>
<dbReference type="SMART" id="SM00387">
    <property type="entry name" value="HATPase_c"/>
    <property type="match status" value="1"/>
</dbReference>
<feature type="domain" description="PAS" evidence="11">
    <location>
        <begin position="201"/>
        <end position="257"/>
    </location>
</feature>
<dbReference type="CDD" id="cd00130">
    <property type="entry name" value="PAS"/>
    <property type="match status" value="1"/>
</dbReference>
<dbReference type="InterPro" id="IPR003661">
    <property type="entry name" value="HisK_dim/P_dom"/>
</dbReference>
<dbReference type="Gene3D" id="1.10.287.130">
    <property type="match status" value="1"/>
</dbReference>
<evidence type="ECO:0000313" key="12">
    <source>
        <dbReference type="EMBL" id="MDP5275199.1"/>
    </source>
</evidence>
<name>A0ABT9J0R0_9BACL</name>
<gene>
    <name evidence="12" type="ORF">Q5Y73_13870</name>
</gene>
<evidence type="ECO:0000256" key="8">
    <source>
        <dbReference type="ARBA" id="ARBA00023012"/>
    </source>
</evidence>
<dbReference type="GO" id="GO:0005524">
    <property type="term" value="F:ATP binding"/>
    <property type="evidence" value="ECO:0007669"/>
    <property type="project" value="UniProtKB-KW"/>
</dbReference>
<evidence type="ECO:0000256" key="1">
    <source>
        <dbReference type="ARBA" id="ARBA00000085"/>
    </source>
</evidence>
<keyword evidence="8" id="KW-0902">Two-component regulatory system</keyword>
<dbReference type="InterPro" id="IPR013767">
    <property type="entry name" value="PAS_fold"/>
</dbReference>
<accession>A0ABT9J0R0</accession>
<dbReference type="Gene3D" id="3.30.450.40">
    <property type="match status" value="1"/>
</dbReference>
<reference evidence="12 13" key="1">
    <citation type="submission" date="2023-08" db="EMBL/GenBank/DDBJ databases">
        <authorList>
            <person name="Park J.-S."/>
        </authorList>
    </citation>
    <scope>NUCLEOTIDE SEQUENCE [LARGE SCALE GENOMIC DNA]</scope>
    <source>
        <strain evidence="12 13">2205SS18-9</strain>
    </source>
</reference>
<dbReference type="InterPro" id="IPR004358">
    <property type="entry name" value="Sig_transdc_His_kin-like_C"/>
</dbReference>
<dbReference type="EC" id="2.7.13.3" evidence="2"/>
<dbReference type="Proteomes" id="UP001231941">
    <property type="component" value="Unassembled WGS sequence"/>
</dbReference>
<sequence length="538" mass="61119">MENEPYYLTESKNKCREQGMDPNKMPKSKTKLSNEQLKQKKATYEEILSIMSFYVMKIIGPLKENYMLIVITDDEGYILDMFGDVSFKSIINNIGITNGVCLCDKEMGTNSVDVALNKKHPVQIVGSGHFHHALHQTACYSVPFYFSESHFLSGTISIMTTIDRHNPYLIPLLSSIVDSIERELLLKKKNDQLNLFHNITINTIRDGVIITNKYGRITEINHFVQELFNRSKEDLLENSIFDLDPFGKYLYDVLENETIVQDHKIYFDSQHCNTKICLLDALPIYDDNNELIGSFANIRDITEKYNLEKQVILSEKFSAIGKLAAGLAHEIRNPLTSIMGFTHLLKQKYTEDEADERYINIISDELSSLNEMVSQFVLMAKPSSPEFRLVDIQTLIQDTVKIMRSQAILKNIAIEEKLLDHEVNLLIDSAQIKQVFINLIQNAIEAMDQNGTIQIIVKEKQDSVIIDVVDEGKGIADKEINQILNPFFSTKDSGLGLGLSISYRILNNHNAKIDVLSKLGKGTTFTLIFPRSSKGGSW</sequence>
<dbReference type="InterPro" id="IPR000014">
    <property type="entry name" value="PAS"/>
</dbReference>
<dbReference type="SUPFAM" id="SSF55785">
    <property type="entry name" value="PYP-like sensor domain (PAS domain)"/>
    <property type="match status" value="1"/>
</dbReference>
<evidence type="ECO:0000256" key="7">
    <source>
        <dbReference type="ARBA" id="ARBA00022840"/>
    </source>
</evidence>
<dbReference type="InterPro" id="IPR005467">
    <property type="entry name" value="His_kinase_dom"/>
</dbReference>
<dbReference type="InterPro" id="IPR003594">
    <property type="entry name" value="HATPase_dom"/>
</dbReference>
<comment type="caution">
    <text evidence="12">The sequence shown here is derived from an EMBL/GenBank/DDBJ whole genome shotgun (WGS) entry which is preliminary data.</text>
</comment>
<evidence type="ECO:0000256" key="6">
    <source>
        <dbReference type="ARBA" id="ARBA00022777"/>
    </source>
</evidence>
<dbReference type="InterPro" id="IPR035965">
    <property type="entry name" value="PAS-like_dom_sf"/>
</dbReference>
<evidence type="ECO:0000313" key="13">
    <source>
        <dbReference type="Proteomes" id="UP001231941"/>
    </source>
</evidence>
<keyword evidence="6" id="KW-0418">Kinase</keyword>
<keyword evidence="5" id="KW-0547">Nucleotide-binding</keyword>
<keyword evidence="4" id="KW-0808">Transferase</keyword>
<dbReference type="SUPFAM" id="SSF47384">
    <property type="entry name" value="Homodimeric domain of signal transducing histidine kinase"/>
    <property type="match status" value="1"/>
</dbReference>
<dbReference type="RefSeq" id="WP_305992510.1">
    <property type="nucleotide sequence ID" value="NZ_JAVAMP010000006.1"/>
</dbReference>
<protein>
    <recommendedName>
        <fullName evidence="2">histidine kinase</fullName>
        <ecNumber evidence="2">2.7.13.3</ecNumber>
    </recommendedName>
</protein>
<evidence type="ECO:0000259" key="11">
    <source>
        <dbReference type="PROSITE" id="PS50112"/>
    </source>
</evidence>
<dbReference type="Gene3D" id="3.30.450.20">
    <property type="entry name" value="PAS domain"/>
    <property type="match status" value="1"/>
</dbReference>
<evidence type="ECO:0000256" key="3">
    <source>
        <dbReference type="ARBA" id="ARBA00022553"/>
    </source>
</evidence>
<feature type="domain" description="Histidine kinase" evidence="10">
    <location>
        <begin position="326"/>
        <end position="533"/>
    </location>
</feature>
<dbReference type="PANTHER" id="PTHR43065:SF10">
    <property type="entry name" value="PEROXIDE STRESS-ACTIVATED HISTIDINE KINASE MAK3"/>
    <property type="match status" value="1"/>
</dbReference>
<proteinExistence type="predicted"/>
<dbReference type="SUPFAM" id="SSF55874">
    <property type="entry name" value="ATPase domain of HSP90 chaperone/DNA topoisomerase II/histidine kinase"/>
    <property type="match status" value="1"/>
</dbReference>
<keyword evidence="13" id="KW-1185">Reference proteome</keyword>
<dbReference type="CDD" id="cd00082">
    <property type="entry name" value="HisKA"/>
    <property type="match status" value="1"/>
</dbReference>
<dbReference type="Pfam" id="PF02518">
    <property type="entry name" value="HATPase_c"/>
    <property type="match status" value="1"/>
</dbReference>
<keyword evidence="3" id="KW-0597">Phosphoprotein</keyword>
<dbReference type="Pfam" id="PF00989">
    <property type="entry name" value="PAS"/>
    <property type="match status" value="1"/>
</dbReference>
<evidence type="ECO:0000259" key="10">
    <source>
        <dbReference type="PROSITE" id="PS50109"/>
    </source>
</evidence>
<dbReference type="InterPro" id="IPR029016">
    <property type="entry name" value="GAF-like_dom_sf"/>
</dbReference>